<evidence type="ECO:0000313" key="2">
    <source>
        <dbReference type="Proteomes" id="UP000004057"/>
    </source>
</evidence>
<evidence type="ECO:0000313" key="1">
    <source>
        <dbReference type="EMBL" id="KAI92342.1"/>
    </source>
</evidence>
<dbReference type="EMBL" id="AGBZ02000004">
    <property type="protein sequence ID" value="KAI92342.1"/>
    <property type="molecule type" value="Genomic_DNA"/>
</dbReference>
<sequence length="184" mass="21643">MNRKQIYKIFKDLVLEKLKMIEKEKNGYFALAWGFEGNALGQVGETFVKTIFNENGYNVDLKHIHDEYDIIIENKKIEIKTAKIGNNKSFQFNGINPKYNYDLIICIGLELNSIKYKLFTSNQIFYDHKQRSHLIRYNFKDKIINKKLTSMNPGNEVNKKVTLSTNHMCDDIENMFQKSINCIK</sequence>
<name>A0AAI9T327_SPIME</name>
<gene>
    <name evidence="1" type="ORF">SPM_006425</name>
</gene>
<protein>
    <recommendedName>
        <fullName evidence="3">Restriction endonuclease</fullName>
    </recommendedName>
</protein>
<evidence type="ECO:0008006" key="3">
    <source>
        <dbReference type="Google" id="ProtNLM"/>
    </source>
</evidence>
<dbReference type="RefSeq" id="WP_004028728.1">
    <property type="nucleotide sequence ID" value="NZ_AGBZ02000004.1"/>
</dbReference>
<dbReference type="Proteomes" id="UP000004057">
    <property type="component" value="Unassembled WGS sequence"/>
</dbReference>
<accession>A0AAI9T327</accession>
<dbReference type="AlphaFoldDB" id="A0AAI9T327"/>
<organism evidence="1 2">
    <name type="scientific">Spiroplasma melliferum KC3</name>
    <dbReference type="NCBI Taxonomy" id="570509"/>
    <lineage>
        <taxon>Bacteria</taxon>
        <taxon>Bacillati</taxon>
        <taxon>Mycoplasmatota</taxon>
        <taxon>Mollicutes</taxon>
        <taxon>Entomoplasmatales</taxon>
        <taxon>Spiroplasmataceae</taxon>
        <taxon>Spiroplasma</taxon>
    </lineage>
</organism>
<comment type="caution">
    <text evidence="1">The sequence shown here is derived from an EMBL/GenBank/DDBJ whole genome shotgun (WGS) entry which is preliminary data.</text>
</comment>
<proteinExistence type="predicted"/>
<reference evidence="1 2" key="1">
    <citation type="journal article" date="2012" name="J. Proteome Res.">
        <title>Application of Spiroplasma melliferum proteogenomic profiling for the discovery of virulence factors and pathogenicity mechanisms in host-associated spiroplasmas.</title>
        <authorList>
            <person name="Alexeev D."/>
            <person name="Kostrjukova E."/>
            <person name="Aliper A."/>
            <person name="Popenko A."/>
            <person name="Bazaleev N."/>
            <person name="Tyakht A."/>
            <person name="Selezneva O."/>
            <person name="Akopian T."/>
            <person name="Prichodko E."/>
            <person name="Kondratov I."/>
            <person name="Chukin M."/>
            <person name="Demina I."/>
            <person name="Galyamina M."/>
            <person name="Kamashev D."/>
            <person name="Vanyushkina A."/>
            <person name="Ladygina V."/>
            <person name="Levitskii S."/>
            <person name="Lazarev V."/>
            <person name="Govorun V."/>
        </authorList>
    </citation>
    <scope>NUCLEOTIDE SEQUENCE [LARGE SCALE GENOMIC DNA]</scope>
    <source>
        <strain evidence="1 2">KC3</strain>
    </source>
</reference>